<organism evidence="2 3">
    <name type="scientific">Polymorphum gilvum (strain LMG 25793 / CGMCC 1.9160 / SL003B-26A1)</name>
    <dbReference type="NCBI Taxonomy" id="991905"/>
    <lineage>
        <taxon>Bacteria</taxon>
        <taxon>Pseudomonadati</taxon>
        <taxon>Pseudomonadota</taxon>
        <taxon>Alphaproteobacteria</taxon>
        <taxon>Rhodobacterales</taxon>
        <taxon>Paracoccaceae</taxon>
        <taxon>Polymorphum</taxon>
    </lineage>
</organism>
<dbReference type="KEGG" id="pgv:SL003B_3231"/>
<keyword evidence="1" id="KW-0472">Membrane</keyword>
<keyword evidence="3" id="KW-1185">Reference proteome</keyword>
<name>F2IXN0_POLGS</name>
<evidence type="ECO:0000313" key="2">
    <source>
        <dbReference type="EMBL" id="ADZ71653.1"/>
    </source>
</evidence>
<protein>
    <submittedName>
        <fullName evidence="2">Hypothetical membrane protein</fullName>
    </submittedName>
</protein>
<dbReference type="AlphaFoldDB" id="F2IXN0"/>
<accession>F2IXN0</accession>
<dbReference type="PATRIC" id="fig|991905.3.peg.3322"/>
<feature type="transmembrane region" description="Helical" evidence="1">
    <location>
        <begin position="124"/>
        <end position="143"/>
    </location>
</feature>
<evidence type="ECO:0000256" key="1">
    <source>
        <dbReference type="SAM" id="Phobius"/>
    </source>
</evidence>
<feature type="transmembrane region" description="Helical" evidence="1">
    <location>
        <begin position="89"/>
        <end position="112"/>
    </location>
</feature>
<evidence type="ECO:0000313" key="3">
    <source>
        <dbReference type="Proteomes" id="UP000008130"/>
    </source>
</evidence>
<reference evidence="2 3" key="1">
    <citation type="journal article" date="2011" name="J. Bacteriol.">
        <title>Complete genome sequence of Polymorphum gilvum SL003B-26A1T, a crude oil-degrading bacterium from oil-polluted saline soil.</title>
        <authorList>
            <person name="Li S.G."/>
            <person name="Tang Y.Q."/>
            <person name="Nie Y."/>
            <person name="Cai M."/>
            <person name="Wu X.L."/>
        </authorList>
    </citation>
    <scope>NUCLEOTIDE SEQUENCE [LARGE SCALE GENOMIC DNA]</scope>
    <source>
        <strain evidence="3">LMG 25793 / CGMCC 1.9160 / SL003B-26A1</strain>
    </source>
</reference>
<dbReference type="eggNOG" id="ENOG5031F9K">
    <property type="taxonomic scope" value="Bacteria"/>
</dbReference>
<keyword evidence="1" id="KW-0812">Transmembrane</keyword>
<dbReference type="Proteomes" id="UP000008130">
    <property type="component" value="Chromosome"/>
</dbReference>
<dbReference type="EMBL" id="CP002568">
    <property type="protein sequence ID" value="ADZ71653.1"/>
    <property type="molecule type" value="Genomic_DNA"/>
</dbReference>
<proteinExistence type="predicted"/>
<feature type="transmembrane region" description="Helical" evidence="1">
    <location>
        <begin position="23"/>
        <end position="47"/>
    </location>
</feature>
<feature type="transmembrane region" description="Helical" evidence="1">
    <location>
        <begin position="59"/>
        <end position="82"/>
    </location>
</feature>
<sequence>MLVGPHFARKGWIMARAASSRSALRIAASVAILFGILTLVSGGTALFGAPAARARFGDTVAFVLWFNFLAGFAYVAAGIGLFRRRRWSAWLSVAIAVATIAVFAAFGLHVAGGGAFEPRTVAALFLRTAVWLMIAATAIRTLGWR</sequence>
<keyword evidence="1" id="KW-1133">Transmembrane helix</keyword>
<dbReference type="HOGENOM" id="CLU_135453_0_0_5"/>
<gene>
    <name evidence="2" type="ordered locus">SL003B_3231</name>
</gene>